<dbReference type="EMBL" id="CM056795">
    <property type="protein sequence ID" value="KAJ8721117.1"/>
    <property type="molecule type" value="Genomic_DNA"/>
</dbReference>
<accession>A0ACC2QQJ9</accession>
<evidence type="ECO:0000313" key="1">
    <source>
        <dbReference type="EMBL" id="KAJ8721117.1"/>
    </source>
</evidence>
<proteinExistence type="predicted"/>
<sequence length="298" mass="33205">MISTKYLKVGFWNAGSLGTKHDEFITALLGLDVDIMMINETWLRTGEEGRAPSVPGYRLRHIPRSTSVKRGRGGGVGIYFKQGLNVRSHYHPASSSHTTVEQLWVTISIRGIKLAIGTAYRPPWQDVELFLDAVSSSVNSLTQCEYTILLGDFNINMLNNSDSKTDKLVSFLNCLGFKQLVQSPTHFTVHGNSLIDIICTNAKPRSLSVDIIPDLGAHAMVSGEFSFKRPKIPVRTITYRPLKNIVGDCFDRDLKLVNWNGILALQDVNDMVNEFNSRLISLMDVYAPLKTSVVKECS</sequence>
<reference evidence="1" key="1">
    <citation type="submission" date="2023-03" db="EMBL/GenBank/DDBJ databases">
        <title>Chromosome-level genomes of two armyworms, Mythimna separata and Mythimna loreyi, provide insights into the biosynthesis and reception of sex pheromones.</title>
        <authorList>
            <person name="Zhao H."/>
        </authorList>
    </citation>
    <scope>NUCLEOTIDE SEQUENCE</scope>
    <source>
        <strain evidence="1">BeijingLab</strain>
    </source>
</reference>
<organism evidence="1 2">
    <name type="scientific">Mythimna loreyi</name>
    <dbReference type="NCBI Taxonomy" id="667449"/>
    <lineage>
        <taxon>Eukaryota</taxon>
        <taxon>Metazoa</taxon>
        <taxon>Ecdysozoa</taxon>
        <taxon>Arthropoda</taxon>
        <taxon>Hexapoda</taxon>
        <taxon>Insecta</taxon>
        <taxon>Pterygota</taxon>
        <taxon>Neoptera</taxon>
        <taxon>Endopterygota</taxon>
        <taxon>Lepidoptera</taxon>
        <taxon>Glossata</taxon>
        <taxon>Ditrysia</taxon>
        <taxon>Noctuoidea</taxon>
        <taxon>Noctuidae</taxon>
        <taxon>Noctuinae</taxon>
        <taxon>Hadenini</taxon>
        <taxon>Mythimna</taxon>
    </lineage>
</organism>
<dbReference type="Proteomes" id="UP001231649">
    <property type="component" value="Chromosome 19"/>
</dbReference>
<keyword evidence="2" id="KW-1185">Reference proteome</keyword>
<evidence type="ECO:0000313" key="2">
    <source>
        <dbReference type="Proteomes" id="UP001231649"/>
    </source>
</evidence>
<gene>
    <name evidence="1" type="ORF">PYW08_006582</name>
</gene>
<name>A0ACC2QQJ9_9NEOP</name>
<comment type="caution">
    <text evidence="1">The sequence shown here is derived from an EMBL/GenBank/DDBJ whole genome shotgun (WGS) entry which is preliminary data.</text>
</comment>
<protein>
    <submittedName>
        <fullName evidence="1">Uncharacterized protein</fullName>
    </submittedName>
</protein>